<feature type="signal peptide" evidence="1">
    <location>
        <begin position="1"/>
        <end position="18"/>
    </location>
</feature>
<evidence type="ECO:0000313" key="3">
    <source>
        <dbReference type="Proteomes" id="UP000030700"/>
    </source>
</evidence>
<dbReference type="Pfam" id="PF13620">
    <property type="entry name" value="CarboxypepD_reg"/>
    <property type="match status" value="1"/>
</dbReference>
<dbReference type="AlphaFoldDB" id="A0A081BQ77"/>
<evidence type="ECO:0008006" key="4">
    <source>
        <dbReference type="Google" id="ProtNLM"/>
    </source>
</evidence>
<keyword evidence="1" id="KW-0732">Signal</keyword>
<organism evidence="2">
    <name type="scientific">Candidatus Moduliflexus flocculans</name>
    <dbReference type="NCBI Taxonomy" id="1499966"/>
    <lineage>
        <taxon>Bacteria</taxon>
        <taxon>Candidatus Moduliflexota</taxon>
        <taxon>Candidatus Moduliflexia</taxon>
        <taxon>Candidatus Moduliflexales</taxon>
        <taxon>Candidatus Moduliflexaceae</taxon>
    </lineage>
</organism>
<accession>A0A081BQ77</accession>
<dbReference type="SUPFAM" id="SSF117074">
    <property type="entry name" value="Hypothetical protein PA1324"/>
    <property type="match status" value="1"/>
</dbReference>
<dbReference type="STRING" id="1499966.U14_03794"/>
<dbReference type="EMBL" id="DF820458">
    <property type="protein sequence ID" value="GAK52543.1"/>
    <property type="molecule type" value="Genomic_DNA"/>
</dbReference>
<evidence type="ECO:0000256" key="1">
    <source>
        <dbReference type="SAM" id="SignalP"/>
    </source>
</evidence>
<reference evidence="2" key="1">
    <citation type="journal article" date="2015" name="PeerJ">
        <title>First genomic representation of candidate bacterial phylum KSB3 points to enhanced environmental sensing as a trigger of wastewater bulking.</title>
        <authorList>
            <person name="Sekiguchi Y."/>
            <person name="Ohashi A."/>
            <person name="Parks D.H."/>
            <person name="Yamauchi T."/>
            <person name="Tyson G.W."/>
            <person name="Hugenholtz P."/>
        </authorList>
    </citation>
    <scope>NUCLEOTIDE SEQUENCE [LARGE SCALE GENOMIC DNA]</scope>
</reference>
<dbReference type="HOGENOM" id="CLU_1393928_0_0_0"/>
<feature type="chain" id="PRO_5001755241" description="Carboxypeptidase regulatory-like domain-containing protein" evidence="1">
    <location>
        <begin position="19"/>
        <end position="195"/>
    </location>
</feature>
<proteinExistence type="predicted"/>
<name>A0A081BQ77_9BACT</name>
<gene>
    <name evidence="2" type="ORF">U14_03794</name>
</gene>
<dbReference type="Proteomes" id="UP000030700">
    <property type="component" value="Unassembled WGS sequence"/>
</dbReference>
<dbReference type="PROSITE" id="PS51257">
    <property type="entry name" value="PROKAR_LIPOPROTEIN"/>
    <property type="match status" value="1"/>
</dbReference>
<sequence>MKLSSSLLVVLIAAIAMIAGGCSSNDSSSPSAPVTLSAGNGQLEGQLVADAGTQFSKVFLAAQAAPASSVYPLSGVTVELLQNGQVVATTVTDEYGRFQFVALAAGDYDVRAVAPDGAVVHDHVTVTPNQTVAVFGRVMSGDCLWSEELGPRWDDMPRGDHWGQGFQGAAPGTGYWHDGQTWCDPQGSGPHGPRW</sequence>
<dbReference type="Gene3D" id="2.60.40.10">
    <property type="entry name" value="Immunoglobulins"/>
    <property type="match status" value="1"/>
</dbReference>
<evidence type="ECO:0000313" key="2">
    <source>
        <dbReference type="EMBL" id="GAK52543.1"/>
    </source>
</evidence>
<keyword evidence="3" id="KW-1185">Reference proteome</keyword>
<dbReference type="InterPro" id="IPR013783">
    <property type="entry name" value="Ig-like_fold"/>
</dbReference>
<protein>
    <recommendedName>
        <fullName evidence="4">Carboxypeptidase regulatory-like domain-containing protein</fullName>
    </recommendedName>
</protein>